<organism evidence="2 3">
    <name type="scientific">Geomesophilobacter sediminis</name>
    <dbReference type="NCBI Taxonomy" id="2798584"/>
    <lineage>
        <taxon>Bacteria</taxon>
        <taxon>Pseudomonadati</taxon>
        <taxon>Thermodesulfobacteriota</taxon>
        <taxon>Desulfuromonadia</taxon>
        <taxon>Geobacterales</taxon>
        <taxon>Geobacteraceae</taxon>
        <taxon>Geomesophilobacter</taxon>
    </lineage>
</organism>
<comment type="caution">
    <text evidence="2">The sequence shown here is derived from an EMBL/GenBank/DDBJ whole genome shotgun (WGS) entry which is preliminary data.</text>
</comment>
<evidence type="ECO:0000313" key="2">
    <source>
        <dbReference type="EMBL" id="MBJ6724699.1"/>
    </source>
</evidence>
<gene>
    <name evidence="2" type="ORF">JFN93_08280</name>
</gene>
<evidence type="ECO:0000313" key="3">
    <source>
        <dbReference type="Proteomes" id="UP000636888"/>
    </source>
</evidence>
<feature type="region of interest" description="Disordered" evidence="1">
    <location>
        <begin position="1"/>
        <end position="72"/>
    </location>
</feature>
<accession>A0A8J7IQ61</accession>
<protein>
    <submittedName>
        <fullName evidence="2">Uncharacterized protein</fullName>
    </submittedName>
</protein>
<evidence type="ECO:0000256" key="1">
    <source>
        <dbReference type="SAM" id="MobiDB-lite"/>
    </source>
</evidence>
<dbReference type="Proteomes" id="UP000636888">
    <property type="component" value="Unassembled WGS sequence"/>
</dbReference>
<feature type="compositionally biased region" description="Basic and acidic residues" evidence="1">
    <location>
        <begin position="14"/>
        <end position="26"/>
    </location>
</feature>
<dbReference type="EMBL" id="JAEMHM010000006">
    <property type="protein sequence ID" value="MBJ6724699.1"/>
    <property type="molecule type" value="Genomic_DNA"/>
</dbReference>
<sequence>MPERKGHPPTTNEKAPKPEPQRKEPSDGGYFNPAAASILLSVFKPGSPPAAPGNGKPGAGPDRAAEPPTTASVKFMITTRDEQELRALGYGQEQIDRLKPDQVAAILKDRIPPGEQE</sequence>
<dbReference type="AlphaFoldDB" id="A0A8J7IQ61"/>
<dbReference type="RefSeq" id="WP_199383593.1">
    <property type="nucleotide sequence ID" value="NZ_JAEMHM010000006.1"/>
</dbReference>
<keyword evidence="3" id="KW-1185">Reference proteome</keyword>
<reference evidence="2" key="1">
    <citation type="submission" date="2020-12" db="EMBL/GenBank/DDBJ databases">
        <title>Geomonas sp. Red875, isolated from river sediment.</title>
        <authorList>
            <person name="Xu Z."/>
            <person name="Zhang Z."/>
            <person name="Masuda Y."/>
            <person name="Itoh H."/>
            <person name="Senoo K."/>
        </authorList>
    </citation>
    <scope>NUCLEOTIDE SEQUENCE</scope>
    <source>
        <strain evidence="2">Red875</strain>
    </source>
</reference>
<proteinExistence type="predicted"/>
<name>A0A8J7IQ61_9BACT</name>